<proteinExistence type="predicted"/>
<dbReference type="InterPro" id="IPR036259">
    <property type="entry name" value="MFS_trans_sf"/>
</dbReference>
<evidence type="ECO:0000256" key="2">
    <source>
        <dbReference type="ARBA" id="ARBA00022692"/>
    </source>
</evidence>
<organism evidence="6 7">
    <name type="scientific">Goodea atripinnis</name>
    <dbReference type="NCBI Taxonomy" id="208336"/>
    <lineage>
        <taxon>Eukaryota</taxon>
        <taxon>Metazoa</taxon>
        <taxon>Chordata</taxon>
        <taxon>Craniata</taxon>
        <taxon>Vertebrata</taxon>
        <taxon>Euteleostomi</taxon>
        <taxon>Actinopterygii</taxon>
        <taxon>Neopterygii</taxon>
        <taxon>Teleostei</taxon>
        <taxon>Neoteleostei</taxon>
        <taxon>Acanthomorphata</taxon>
        <taxon>Ovalentaria</taxon>
        <taxon>Atherinomorphae</taxon>
        <taxon>Cyprinodontiformes</taxon>
        <taxon>Goodeidae</taxon>
        <taxon>Goodea</taxon>
    </lineage>
</organism>
<evidence type="ECO:0008006" key="8">
    <source>
        <dbReference type="Google" id="ProtNLM"/>
    </source>
</evidence>
<keyword evidence="7" id="KW-1185">Reference proteome</keyword>
<evidence type="ECO:0000256" key="4">
    <source>
        <dbReference type="ARBA" id="ARBA00023136"/>
    </source>
</evidence>
<evidence type="ECO:0000313" key="7">
    <source>
        <dbReference type="Proteomes" id="UP001476798"/>
    </source>
</evidence>
<evidence type="ECO:0000256" key="5">
    <source>
        <dbReference type="SAM" id="Phobius"/>
    </source>
</evidence>
<gene>
    <name evidence="6" type="ORF">GOODEAATRI_034110</name>
</gene>
<reference evidence="6 7" key="1">
    <citation type="submission" date="2021-06" db="EMBL/GenBank/DDBJ databases">
        <authorList>
            <person name="Palmer J.M."/>
        </authorList>
    </citation>
    <scope>NUCLEOTIDE SEQUENCE [LARGE SCALE GENOMIC DNA]</scope>
    <source>
        <strain evidence="6 7">GA_2019</strain>
        <tissue evidence="6">Muscle</tissue>
    </source>
</reference>
<dbReference type="SUPFAM" id="SSF103473">
    <property type="entry name" value="MFS general substrate transporter"/>
    <property type="match status" value="1"/>
</dbReference>
<dbReference type="Proteomes" id="UP001476798">
    <property type="component" value="Unassembled WGS sequence"/>
</dbReference>
<name>A0ABV0P016_9TELE</name>
<comment type="caution">
    <text evidence="6">The sequence shown here is derived from an EMBL/GenBank/DDBJ whole genome shotgun (WGS) entry which is preliminary data.</text>
</comment>
<keyword evidence="2 5" id="KW-0812">Transmembrane</keyword>
<keyword evidence="4 5" id="KW-0472">Membrane</keyword>
<evidence type="ECO:0000256" key="1">
    <source>
        <dbReference type="ARBA" id="ARBA00004141"/>
    </source>
</evidence>
<protein>
    <recommendedName>
        <fullName evidence="8">MFS transporter</fullName>
    </recommendedName>
</protein>
<evidence type="ECO:0000313" key="6">
    <source>
        <dbReference type="EMBL" id="MEQ2177007.1"/>
    </source>
</evidence>
<feature type="transmembrane region" description="Helical" evidence="5">
    <location>
        <begin position="22"/>
        <end position="41"/>
    </location>
</feature>
<keyword evidence="3 5" id="KW-1133">Transmembrane helix</keyword>
<dbReference type="EMBL" id="JAHRIO010057979">
    <property type="protein sequence ID" value="MEQ2177007.1"/>
    <property type="molecule type" value="Genomic_DNA"/>
</dbReference>
<evidence type="ECO:0000256" key="3">
    <source>
        <dbReference type="ARBA" id="ARBA00022989"/>
    </source>
</evidence>
<dbReference type="PANTHER" id="PTHR23507">
    <property type="entry name" value="ZGC:174356"/>
    <property type="match status" value="1"/>
</dbReference>
<accession>A0ABV0P016</accession>
<feature type="non-terminal residue" evidence="6">
    <location>
        <position position="1"/>
    </location>
</feature>
<dbReference type="Gene3D" id="1.20.1250.20">
    <property type="entry name" value="MFS general substrate transporter like domains"/>
    <property type="match status" value="1"/>
</dbReference>
<sequence>SKTLITSTNFGRCSHRTASLRFLVYSCLFIVVRIPMLLSIMPFPVLRSVMSKIISKSEQGALFAYLSFLEGLFNNVGSAVFSSIYAATVGWYPGFAFLLAAGFCVIPLSALG</sequence>
<comment type="subcellular location">
    <subcellularLocation>
        <location evidence="1">Membrane</location>
        <topology evidence="1">Multi-pass membrane protein</topology>
    </subcellularLocation>
</comment>
<feature type="transmembrane region" description="Helical" evidence="5">
    <location>
        <begin position="62"/>
        <end position="85"/>
    </location>
</feature>
<feature type="transmembrane region" description="Helical" evidence="5">
    <location>
        <begin position="91"/>
        <end position="111"/>
    </location>
</feature>
<dbReference type="PANTHER" id="PTHR23507:SF32">
    <property type="entry name" value="SI:DKEY-5G14.1"/>
    <property type="match status" value="1"/>
</dbReference>